<dbReference type="HAMAP" id="MF_00159">
    <property type="entry name" value="IspG"/>
    <property type="match status" value="1"/>
</dbReference>
<dbReference type="PIRSF" id="PIRSF037336">
    <property type="entry name" value="IspG_like"/>
    <property type="match status" value="1"/>
</dbReference>
<evidence type="ECO:0000313" key="10">
    <source>
        <dbReference type="EMBL" id="SJZ67452.1"/>
    </source>
</evidence>
<dbReference type="AlphaFoldDB" id="A0A1T4MKD2"/>
<comment type="similarity">
    <text evidence="7">Belongs to the IspG family.</text>
</comment>
<evidence type="ECO:0000256" key="4">
    <source>
        <dbReference type="ARBA" id="ARBA00023004"/>
    </source>
</evidence>
<dbReference type="NCBIfam" id="TIGR00612">
    <property type="entry name" value="ispG_gcpE"/>
    <property type="match status" value="1"/>
</dbReference>
<dbReference type="GO" id="GO:0016114">
    <property type="term" value="P:terpenoid biosynthetic process"/>
    <property type="evidence" value="ECO:0007669"/>
    <property type="project" value="InterPro"/>
</dbReference>
<evidence type="ECO:0000256" key="7">
    <source>
        <dbReference type="HAMAP-Rule" id="MF_00159"/>
    </source>
</evidence>
<dbReference type="InterPro" id="IPR011005">
    <property type="entry name" value="Dihydropteroate_synth-like_sf"/>
</dbReference>
<dbReference type="Gene3D" id="3.30.413.10">
    <property type="entry name" value="Sulfite Reductase Hemoprotein, domain 1"/>
    <property type="match status" value="1"/>
</dbReference>
<keyword evidence="4 7" id="KW-0408">Iron</keyword>
<proteinExistence type="inferred from homology"/>
<dbReference type="STRING" id="28122.SAMN02745108_01300"/>
<dbReference type="EMBL" id="FUWU01000018">
    <property type="protein sequence ID" value="SJZ67452.1"/>
    <property type="molecule type" value="Genomic_DNA"/>
</dbReference>
<evidence type="ECO:0000259" key="8">
    <source>
        <dbReference type="Pfam" id="PF04551"/>
    </source>
</evidence>
<dbReference type="GO" id="GO:0005506">
    <property type="term" value="F:iron ion binding"/>
    <property type="evidence" value="ECO:0007669"/>
    <property type="project" value="InterPro"/>
</dbReference>
<feature type="binding site" evidence="7">
    <location>
        <position position="540"/>
    </location>
    <ligand>
        <name>[4Fe-4S] cluster</name>
        <dbReference type="ChEBI" id="CHEBI:49883"/>
    </ligand>
</feature>
<dbReference type="InterPro" id="IPR017178">
    <property type="entry name" value="IspG_atypical"/>
</dbReference>
<comment type="cofactor">
    <cofactor evidence="7">
        <name>[4Fe-4S] cluster</name>
        <dbReference type="ChEBI" id="CHEBI:49883"/>
    </cofactor>
    <text evidence="7">Binds 1 [4Fe-4S] cluster.</text>
</comment>
<dbReference type="Pfam" id="PF26540">
    <property type="entry name" value="GcpE_C"/>
    <property type="match status" value="1"/>
</dbReference>
<dbReference type="InterPro" id="IPR058578">
    <property type="entry name" value="IspG_TIM"/>
</dbReference>
<dbReference type="GO" id="GO:0141197">
    <property type="term" value="F:4-hydroxy-3-methylbut-2-enyl-diphosphate synthase activity (flavodoxin)"/>
    <property type="evidence" value="ECO:0007669"/>
    <property type="project" value="UniProtKB-EC"/>
</dbReference>
<feature type="binding site" evidence="7">
    <location>
        <position position="499"/>
    </location>
    <ligand>
        <name>[4Fe-4S] cluster</name>
        <dbReference type="ChEBI" id="CHEBI:49883"/>
    </ligand>
</feature>
<evidence type="ECO:0000256" key="1">
    <source>
        <dbReference type="ARBA" id="ARBA00022485"/>
    </source>
</evidence>
<gene>
    <name evidence="7" type="primary">ispG</name>
    <name evidence="10" type="ORF">SAMN02745108_01300</name>
</gene>
<comment type="pathway">
    <text evidence="7">Isoprenoid biosynthesis; isopentenyl diphosphate biosynthesis via DXP pathway; isopentenyl diphosphate from 1-deoxy-D-xylulose 5-phosphate: step 5/6.</text>
</comment>
<dbReference type="UniPathway" id="UPA00056">
    <property type="reaction ID" value="UER00096"/>
</dbReference>
<keyword evidence="6 7" id="KW-0414">Isoprene biosynthesis</keyword>
<protein>
    <recommendedName>
        <fullName evidence="7">4-hydroxy-3-methylbut-2-en-1-yl diphosphate synthase (flavodoxin)</fullName>
        <ecNumber evidence="7">1.17.7.3</ecNumber>
    </recommendedName>
    <alternativeName>
        <fullName evidence="7">1-hydroxy-2-methyl-2-(E)-butenyl 4-diphosphate synthase</fullName>
    </alternativeName>
</protein>
<accession>A0A1T4MKD2</accession>
<dbReference type="InterPro" id="IPR004588">
    <property type="entry name" value="IspG_bac-typ"/>
</dbReference>
<dbReference type="InterPro" id="IPR045854">
    <property type="entry name" value="NO2/SO3_Rdtase_4Fe4S_sf"/>
</dbReference>
<feature type="binding site" evidence="7">
    <location>
        <position position="533"/>
    </location>
    <ligand>
        <name>[4Fe-4S] cluster</name>
        <dbReference type="ChEBI" id="CHEBI:49883"/>
    </ligand>
</feature>
<dbReference type="PANTHER" id="PTHR30454">
    <property type="entry name" value="4-HYDROXY-3-METHYLBUT-2-EN-1-YL DIPHOSPHATE SYNTHASE"/>
    <property type="match status" value="1"/>
</dbReference>
<evidence type="ECO:0000313" key="11">
    <source>
        <dbReference type="Proteomes" id="UP000190449"/>
    </source>
</evidence>
<organism evidence="10 11">
    <name type="scientific">Fibrobacter intestinalis</name>
    <dbReference type="NCBI Taxonomy" id="28122"/>
    <lineage>
        <taxon>Bacteria</taxon>
        <taxon>Pseudomonadati</taxon>
        <taxon>Fibrobacterota</taxon>
        <taxon>Fibrobacteria</taxon>
        <taxon>Fibrobacterales</taxon>
        <taxon>Fibrobacteraceae</taxon>
        <taxon>Fibrobacter</taxon>
    </lineage>
</organism>
<keyword evidence="2 7" id="KW-0479">Metal-binding</keyword>
<dbReference type="GO" id="GO:0046429">
    <property type="term" value="F:4-hydroxy-3-methylbut-2-en-1-yl diphosphate synthase activity (ferredoxin)"/>
    <property type="evidence" value="ECO:0007669"/>
    <property type="project" value="UniProtKB-UniRule"/>
</dbReference>
<evidence type="ECO:0000256" key="3">
    <source>
        <dbReference type="ARBA" id="ARBA00023002"/>
    </source>
</evidence>
<evidence type="ECO:0000256" key="2">
    <source>
        <dbReference type="ARBA" id="ARBA00022723"/>
    </source>
</evidence>
<name>A0A1T4MKD2_9BACT</name>
<dbReference type="Gene3D" id="3.20.20.20">
    <property type="entry name" value="Dihydropteroate synthase-like"/>
    <property type="match status" value="2"/>
</dbReference>
<keyword evidence="3 7" id="KW-0560">Oxidoreductase</keyword>
<keyword evidence="5 7" id="KW-0411">Iron-sulfur</keyword>
<dbReference type="GO" id="GO:0019288">
    <property type="term" value="P:isopentenyl diphosphate biosynthetic process, methylerythritol 4-phosphate pathway"/>
    <property type="evidence" value="ECO:0007669"/>
    <property type="project" value="UniProtKB-UniRule"/>
</dbReference>
<dbReference type="PANTHER" id="PTHR30454:SF0">
    <property type="entry name" value="4-HYDROXY-3-METHYLBUT-2-EN-1-YL DIPHOSPHATE SYNTHASE (FERREDOXIN), CHLOROPLASTIC"/>
    <property type="match status" value="1"/>
</dbReference>
<dbReference type="SUPFAM" id="SSF56014">
    <property type="entry name" value="Nitrite and sulphite reductase 4Fe-4S domain-like"/>
    <property type="match status" value="1"/>
</dbReference>
<dbReference type="GO" id="GO:0051539">
    <property type="term" value="F:4 iron, 4 sulfur cluster binding"/>
    <property type="evidence" value="ECO:0007669"/>
    <property type="project" value="UniProtKB-UniRule"/>
</dbReference>
<dbReference type="Pfam" id="PF04551">
    <property type="entry name" value="GcpE"/>
    <property type="match status" value="1"/>
</dbReference>
<feature type="domain" description="IspG C-terminal" evidence="9">
    <location>
        <begin position="495"/>
        <end position="583"/>
    </location>
</feature>
<comment type="function">
    <text evidence="7">Converts 2C-methyl-D-erythritol 2,4-cyclodiphosphate (ME-2,4cPP) into 1-hydroxy-2-methyl-2-(E)-butenyl 4-diphosphate.</text>
</comment>
<dbReference type="InterPro" id="IPR058579">
    <property type="entry name" value="IspG_C"/>
</dbReference>
<reference evidence="10 11" key="1">
    <citation type="submission" date="2017-02" db="EMBL/GenBank/DDBJ databases">
        <authorList>
            <person name="Peterson S.W."/>
        </authorList>
    </citation>
    <scope>NUCLEOTIDE SEQUENCE [LARGE SCALE GENOMIC DNA]</scope>
    <source>
        <strain evidence="10 11">ATCC 43854</strain>
    </source>
</reference>
<feature type="domain" description="IspG TIM-barrel" evidence="8">
    <location>
        <begin position="33"/>
        <end position="303"/>
    </location>
</feature>
<dbReference type="Proteomes" id="UP000190449">
    <property type="component" value="Unassembled WGS sequence"/>
</dbReference>
<dbReference type="EC" id="1.17.7.3" evidence="7"/>
<evidence type="ECO:0000256" key="5">
    <source>
        <dbReference type="ARBA" id="ARBA00023014"/>
    </source>
</evidence>
<feature type="binding site" evidence="7">
    <location>
        <position position="502"/>
    </location>
    <ligand>
        <name>[4Fe-4S] cluster</name>
        <dbReference type="ChEBI" id="CHEBI:49883"/>
    </ligand>
</feature>
<evidence type="ECO:0000256" key="6">
    <source>
        <dbReference type="ARBA" id="ARBA00023229"/>
    </source>
</evidence>
<evidence type="ECO:0000259" key="9">
    <source>
        <dbReference type="Pfam" id="PF26540"/>
    </source>
</evidence>
<comment type="catalytic activity">
    <reaction evidence="7">
        <text>(2E)-4-hydroxy-3-methylbut-2-enyl diphosphate + oxidized [flavodoxin] + H2O + 2 H(+) = 2-C-methyl-D-erythritol 2,4-cyclic diphosphate + reduced [flavodoxin]</text>
        <dbReference type="Rhea" id="RHEA:43604"/>
        <dbReference type="Rhea" id="RHEA-COMP:10622"/>
        <dbReference type="Rhea" id="RHEA-COMP:10623"/>
        <dbReference type="ChEBI" id="CHEBI:15377"/>
        <dbReference type="ChEBI" id="CHEBI:15378"/>
        <dbReference type="ChEBI" id="CHEBI:57618"/>
        <dbReference type="ChEBI" id="CHEBI:58210"/>
        <dbReference type="ChEBI" id="CHEBI:58483"/>
        <dbReference type="ChEBI" id="CHEBI:128753"/>
        <dbReference type="EC" id="1.17.7.3"/>
    </reaction>
</comment>
<keyword evidence="1 7" id="KW-0004">4Fe-4S</keyword>
<sequence length="595" mass="64903">MYINPKKCYIEAMSENFNYPYMPNRFSPVRRKTVRVQVGEAVIGGESPVLVQSMTTTKPKDVAETVRQTLALAQAGCCLVRITVPTLADAQALEEVMRQIRAMGCRVPVSADIHFQPKAAFEALKWVEKVRINPGNFVDSGIATLEKQAEKNFEEGKEKVVEAFTPFVREARERGRVIRIGVNHGSLSARMLYRYGDTVEGMVESAMEYLAVCEAEHFDQVVVSLKSSTPRVAIAAYRMLAARLEKEHFKPYPFHVGVTEAGAGEDGRLKSAVGIGSLLIDGLADTIRVSLTEDPVAEVPVAQELIRVSELPQKTLNFHVPDWAKDPYHYKRLETEKVSYSGVAIGAAEMVRVGVSAPVLSLSNGLRSPEFAFTGFAGQNIVAFKDELDIAAFADGSRNIPQDSLVAYVGEQFVLGNRALVSALESRKQKNPVLLYKRISASESDKLKTAAEFGSLLADGIGDAVVVESKCDQNMAVSLAFDILQAAGVRRSKTEFISCPGCGRTLYDIREVVGKIKARLGHLQNISIGVMGCIVNGPGELADADFGYIGGAPGFINLFEGKTCVKKNVPEANALDELVELIKSRGRYVEAKESK</sequence>